<dbReference type="Pfam" id="PF08236">
    <property type="entry name" value="SRI"/>
    <property type="match status" value="1"/>
</dbReference>
<feature type="compositionally biased region" description="Basic and acidic residues" evidence="16">
    <location>
        <begin position="540"/>
        <end position="549"/>
    </location>
</feature>
<dbReference type="SUPFAM" id="SSF51045">
    <property type="entry name" value="WW domain"/>
    <property type="match status" value="1"/>
</dbReference>
<evidence type="ECO:0000256" key="4">
    <source>
        <dbReference type="ARBA" id="ARBA00012178"/>
    </source>
</evidence>
<evidence type="ECO:0000259" key="19">
    <source>
        <dbReference type="PROSITE" id="PS50868"/>
    </source>
</evidence>
<evidence type="ECO:0000256" key="1">
    <source>
        <dbReference type="ARBA" id="ARBA00003901"/>
    </source>
</evidence>
<feature type="region of interest" description="Disordered" evidence="16">
    <location>
        <begin position="914"/>
        <end position="978"/>
    </location>
</feature>
<dbReference type="FunFam" id="1.10.1740.100:FF:000002">
    <property type="entry name" value="Histone-lysine N-methyltransferase"/>
    <property type="match status" value="1"/>
</dbReference>
<feature type="compositionally biased region" description="Basic and acidic residues" evidence="16">
    <location>
        <begin position="785"/>
        <end position="802"/>
    </location>
</feature>
<keyword evidence="8" id="KW-0489">Methyltransferase</keyword>
<feature type="domain" description="WW" evidence="17">
    <location>
        <begin position="586"/>
        <end position="618"/>
    </location>
</feature>
<feature type="compositionally biased region" description="Polar residues" evidence="16">
    <location>
        <begin position="920"/>
        <end position="932"/>
    </location>
</feature>
<keyword evidence="11" id="KW-0805">Transcription regulation</keyword>
<dbReference type="GO" id="GO:0140955">
    <property type="term" value="F:histone H3K36 trimethyltransferase activity"/>
    <property type="evidence" value="ECO:0007669"/>
    <property type="project" value="UniProtKB-EC"/>
</dbReference>
<dbReference type="SMART" id="SM00456">
    <property type="entry name" value="WW"/>
    <property type="match status" value="1"/>
</dbReference>
<dbReference type="Proteomes" id="UP000235672">
    <property type="component" value="Unassembled WGS sequence"/>
</dbReference>
<feature type="compositionally biased region" description="Basic and acidic residues" evidence="16">
    <location>
        <begin position="762"/>
        <end position="777"/>
    </location>
</feature>
<dbReference type="PROSITE" id="PS51215">
    <property type="entry name" value="AWS"/>
    <property type="match status" value="1"/>
</dbReference>
<evidence type="ECO:0000256" key="5">
    <source>
        <dbReference type="ARBA" id="ARBA00018028"/>
    </source>
</evidence>
<dbReference type="PROSITE" id="PS50280">
    <property type="entry name" value="SET"/>
    <property type="match status" value="1"/>
</dbReference>
<evidence type="ECO:0000256" key="11">
    <source>
        <dbReference type="ARBA" id="ARBA00023015"/>
    </source>
</evidence>
<dbReference type="InterPro" id="IPR013257">
    <property type="entry name" value="SRI"/>
</dbReference>
<dbReference type="STRING" id="1745343.A0A2J6QDC4"/>
<dbReference type="Pfam" id="PF00856">
    <property type="entry name" value="SET"/>
    <property type="match status" value="1"/>
</dbReference>
<keyword evidence="12" id="KW-0804">Transcription</keyword>
<feature type="compositionally biased region" description="Basic and acidic residues" evidence="16">
    <location>
        <begin position="949"/>
        <end position="978"/>
    </location>
</feature>
<dbReference type="InterPro" id="IPR036020">
    <property type="entry name" value="WW_dom_sf"/>
</dbReference>
<evidence type="ECO:0000259" key="17">
    <source>
        <dbReference type="PROSITE" id="PS50020"/>
    </source>
</evidence>
<feature type="compositionally biased region" description="Basic and acidic residues" evidence="16">
    <location>
        <begin position="1"/>
        <end position="12"/>
    </location>
</feature>
<comment type="catalytic activity">
    <reaction evidence="15">
        <text>L-lysyl(36)-[histone H3] + 3 S-adenosyl-L-methionine = N(6),N(6),N(6)-trimethyl-L-lysyl(36)-[histone H3] + 3 S-adenosyl-L-homocysteine + 3 H(+)</text>
        <dbReference type="Rhea" id="RHEA:60324"/>
        <dbReference type="Rhea" id="RHEA-COMP:9785"/>
        <dbReference type="Rhea" id="RHEA-COMP:15536"/>
        <dbReference type="ChEBI" id="CHEBI:15378"/>
        <dbReference type="ChEBI" id="CHEBI:29969"/>
        <dbReference type="ChEBI" id="CHEBI:57856"/>
        <dbReference type="ChEBI" id="CHEBI:59789"/>
        <dbReference type="ChEBI" id="CHEBI:61961"/>
        <dbReference type="EC" id="2.1.1.359"/>
    </reaction>
</comment>
<evidence type="ECO:0000256" key="15">
    <source>
        <dbReference type="ARBA" id="ARBA00047545"/>
    </source>
</evidence>
<evidence type="ECO:0000256" key="2">
    <source>
        <dbReference type="ARBA" id="ARBA00004123"/>
    </source>
</evidence>
<dbReference type="GO" id="GO:0005634">
    <property type="term" value="C:nucleus"/>
    <property type="evidence" value="ECO:0007669"/>
    <property type="project" value="UniProtKB-SubCell"/>
</dbReference>
<feature type="domain" description="Post-SET" evidence="19">
    <location>
        <begin position="331"/>
        <end position="347"/>
    </location>
</feature>
<dbReference type="Gene3D" id="1.10.1740.100">
    <property type="entry name" value="Set2, Rpb1 interacting domain"/>
    <property type="match status" value="1"/>
</dbReference>
<evidence type="ECO:0000256" key="10">
    <source>
        <dbReference type="ARBA" id="ARBA00022691"/>
    </source>
</evidence>
<feature type="compositionally biased region" description="Polar residues" evidence="16">
    <location>
        <begin position="563"/>
        <end position="574"/>
    </location>
</feature>
<dbReference type="InterPro" id="IPR025788">
    <property type="entry name" value="Set2_fungi"/>
</dbReference>
<dbReference type="InterPro" id="IPR046341">
    <property type="entry name" value="SET_dom_sf"/>
</dbReference>
<evidence type="ECO:0000313" key="21">
    <source>
        <dbReference type="EMBL" id="PMD24269.1"/>
    </source>
</evidence>
<dbReference type="PROSITE" id="PS50020">
    <property type="entry name" value="WW_DOMAIN_2"/>
    <property type="match status" value="1"/>
</dbReference>
<feature type="region of interest" description="Disordered" evidence="16">
    <location>
        <begin position="615"/>
        <end position="682"/>
    </location>
</feature>
<feature type="region of interest" description="Disordered" evidence="16">
    <location>
        <begin position="762"/>
        <end position="902"/>
    </location>
</feature>
<keyword evidence="9" id="KW-0808">Transferase</keyword>
<dbReference type="InterPro" id="IPR050777">
    <property type="entry name" value="SET2_Histone-Lys_MeTrsfase"/>
</dbReference>
<evidence type="ECO:0000256" key="8">
    <source>
        <dbReference type="ARBA" id="ARBA00022603"/>
    </source>
</evidence>
<sequence>MADDTRETKSEVVDAALSEMKLESEGSPSEAEETIEVNGTYDAPTPRAFKESRSSTPAAVKSSTGSPVKKQSASQTPKSEDDGEEIIEGDITVTLEPGKAPKLSRKTAQKVVSRPPRLFDHVEDSTEEAIGVFQVIKDCIYGSKYMGYSEHDALDCDCSEQWVDGKNHACGEDSDCINRATKMECVDGDCNCGVRCQNQRFQRRQYANVSVIKTEKKGYGLRANTDLNPNDFIFEYIGEVINEPTFRRRTYTYAEEGIKHFYFMSLTKSEFVDATKKGNLGRFCNHSCNPNCYVDKWVVGEKLRMGIFAERHIKAGEELVFNYNVDRYGADPQPCYCGEPNCSGFIGGKTQTERATKLSHATIEALGIDDGDGWDAAVAKKPRKKKTGEDDEEYVNNVQPKGLDEDGVRKVMASLMQCKEKWIAVKLLSRIQRCDDDKVRNRVVQMHGYQILRATLTTWKEDNNVVLQILDILYNFPRLTRNKISDSKIEAAIETLVSSDHGDVAFESKRLLEEWSKLEVAYRIPRKKFDPSAVSVFERRNTERPEEVTKSPSTPVIVAPTGPRNNIPQRNLNFIPSRPPIRRPFNALPAGWFTTMDEKGNPYYYSKSGQTTWIKPAFPAPEPPPPPKAPPKSVQNAKALQDIIDSITKPDPNSQTPTHHTPAADSTPKERKPAEKWRSMPQEKQMKLYENTLFPHIKHVMQKFTKQLPKDDLKKFAKEVGKKLVASDFKNGRVDDPTKISEKQEKKVKAYVRQFFEKAVEKKKELDKRKKEKERAKLANGSDKVNGKDASPEEVDDVKAEDIDLTPSSPSPPGAPSSPHASVATPPFTESSPELKRKRTGEETPGDESDSKRLKEEYSTTPPPPPPPPPAEGMPLEELPDAEMDEKVMEMETEEEKELRRQEEDLMRENEEAMKMEQAGSLNTKSFEQNGSMLRINMNGNGNGSGVKNGDDNDRMEGLEDSKASSGMERERESLMSH</sequence>
<evidence type="ECO:0000256" key="16">
    <source>
        <dbReference type="SAM" id="MobiDB-lite"/>
    </source>
</evidence>
<feature type="domain" description="AWS" evidence="20">
    <location>
        <begin position="151"/>
        <end position="205"/>
    </location>
</feature>
<evidence type="ECO:0000259" key="20">
    <source>
        <dbReference type="PROSITE" id="PS51215"/>
    </source>
</evidence>
<dbReference type="InterPro" id="IPR001202">
    <property type="entry name" value="WW_dom"/>
</dbReference>
<dbReference type="PROSITE" id="PS51568">
    <property type="entry name" value="SAM_MT43_SET2_1"/>
    <property type="match status" value="1"/>
</dbReference>
<keyword evidence="13" id="KW-0539">Nucleus</keyword>
<comment type="function">
    <text evidence="1">Histone methyltransferase that trimethylates histone H3 'Lys-36' forming H3K36me3. Involved in transcription elongation as well as in transcription repression.</text>
</comment>
<evidence type="ECO:0000256" key="13">
    <source>
        <dbReference type="ARBA" id="ARBA00023242"/>
    </source>
</evidence>
<feature type="compositionally biased region" description="Basic and acidic residues" evidence="16">
    <location>
        <begin position="849"/>
        <end position="858"/>
    </location>
</feature>
<dbReference type="PANTHER" id="PTHR22884">
    <property type="entry name" value="SET DOMAIN PROTEINS"/>
    <property type="match status" value="1"/>
</dbReference>
<accession>A0A2J6QDC4</accession>
<dbReference type="CDD" id="cd00201">
    <property type="entry name" value="WW"/>
    <property type="match status" value="1"/>
</dbReference>
<dbReference type="InterPro" id="IPR006560">
    <property type="entry name" value="AWS_dom"/>
</dbReference>
<dbReference type="Pfam" id="PF17907">
    <property type="entry name" value="AWS"/>
    <property type="match status" value="1"/>
</dbReference>
<feature type="compositionally biased region" description="Basic and acidic residues" evidence="16">
    <location>
        <begin position="667"/>
        <end position="678"/>
    </location>
</feature>
<dbReference type="PROSITE" id="PS50868">
    <property type="entry name" value="POST_SET"/>
    <property type="match status" value="1"/>
</dbReference>
<dbReference type="InterPro" id="IPR044437">
    <property type="entry name" value="SETD2/Set2_SET"/>
</dbReference>
<dbReference type="InterPro" id="IPR003616">
    <property type="entry name" value="Post-SET_dom"/>
</dbReference>
<dbReference type="EC" id="2.1.1.359" evidence="4"/>
<name>A0A2J6QDC4_9HELO</name>
<keyword evidence="7" id="KW-0678">Repressor</keyword>
<dbReference type="FunFam" id="2.170.270.10:FF:000033">
    <property type="entry name" value="Histone-lysine N-methyltransferase"/>
    <property type="match status" value="1"/>
</dbReference>
<feature type="compositionally biased region" description="Pro residues" evidence="16">
    <location>
        <begin position="618"/>
        <end position="630"/>
    </location>
</feature>
<reference evidence="21 22" key="1">
    <citation type="submission" date="2016-05" db="EMBL/GenBank/DDBJ databases">
        <title>A degradative enzymes factory behind the ericoid mycorrhizal symbiosis.</title>
        <authorList>
            <consortium name="DOE Joint Genome Institute"/>
            <person name="Martino E."/>
            <person name="Morin E."/>
            <person name="Grelet G."/>
            <person name="Kuo A."/>
            <person name="Kohler A."/>
            <person name="Daghino S."/>
            <person name="Barry K."/>
            <person name="Choi C."/>
            <person name="Cichocki N."/>
            <person name="Clum A."/>
            <person name="Copeland A."/>
            <person name="Hainaut M."/>
            <person name="Haridas S."/>
            <person name="Labutti K."/>
            <person name="Lindquist E."/>
            <person name="Lipzen A."/>
            <person name="Khouja H.-R."/>
            <person name="Murat C."/>
            <person name="Ohm R."/>
            <person name="Olson A."/>
            <person name="Spatafora J."/>
            <person name="Veneault-Fourrey C."/>
            <person name="Henrissat B."/>
            <person name="Grigoriev I."/>
            <person name="Martin F."/>
            <person name="Perotto S."/>
        </authorList>
    </citation>
    <scope>NUCLEOTIDE SEQUENCE [LARGE SCALE GENOMIC DNA]</scope>
    <source>
        <strain evidence="21 22">UAMH 7357</strain>
    </source>
</reference>
<dbReference type="GO" id="GO:0006355">
    <property type="term" value="P:regulation of DNA-templated transcription"/>
    <property type="evidence" value="ECO:0007669"/>
    <property type="project" value="InterPro"/>
</dbReference>
<dbReference type="Gene3D" id="2.170.270.10">
    <property type="entry name" value="SET domain"/>
    <property type="match status" value="1"/>
</dbReference>
<feature type="region of interest" description="Disordered" evidence="16">
    <location>
        <begin position="1"/>
        <end position="86"/>
    </location>
</feature>
<keyword evidence="10" id="KW-0949">S-adenosyl-L-methionine</keyword>
<evidence type="ECO:0000256" key="12">
    <source>
        <dbReference type="ARBA" id="ARBA00023163"/>
    </source>
</evidence>
<evidence type="ECO:0000256" key="3">
    <source>
        <dbReference type="ARBA" id="ARBA00004286"/>
    </source>
</evidence>
<gene>
    <name evidence="21" type="ORF">NA56DRAFT_595680</name>
</gene>
<dbReference type="SMART" id="SM00508">
    <property type="entry name" value="PostSET"/>
    <property type="match status" value="1"/>
</dbReference>
<evidence type="ECO:0000256" key="6">
    <source>
        <dbReference type="ARBA" id="ARBA00022454"/>
    </source>
</evidence>
<dbReference type="OrthoDB" id="422362at2759"/>
<proteinExistence type="predicted"/>
<dbReference type="SMART" id="SM00570">
    <property type="entry name" value="AWS"/>
    <property type="match status" value="1"/>
</dbReference>
<feature type="compositionally biased region" description="Polar residues" evidence="16">
    <location>
        <begin position="54"/>
        <end position="77"/>
    </location>
</feature>
<dbReference type="EMBL" id="KZ613473">
    <property type="protein sequence ID" value="PMD24269.1"/>
    <property type="molecule type" value="Genomic_DNA"/>
</dbReference>
<dbReference type="PROSITE" id="PS01159">
    <property type="entry name" value="WW_DOMAIN_1"/>
    <property type="match status" value="1"/>
</dbReference>
<feature type="compositionally biased region" description="Pro residues" evidence="16">
    <location>
        <begin position="861"/>
        <end position="872"/>
    </location>
</feature>
<dbReference type="InterPro" id="IPR001214">
    <property type="entry name" value="SET_dom"/>
</dbReference>
<dbReference type="AlphaFoldDB" id="A0A2J6QDC4"/>
<dbReference type="SMART" id="SM00317">
    <property type="entry name" value="SET"/>
    <property type="match status" value="1"/>
</dbReference>
<dbReference type="CDD" id="cd19172">
    <property type="entry name" value="SET_SETD2"/>
    <property type="match status" value="1"/>
</dbReference>
<dbReference type="InterPro" id="IPR038190">
    <property type="entry name" value="SRI_sf"/>
</dbReference>
<dbReference type="GO" id="GO:0032259">
    <property type="term" value="P:methylation"/>
    <property type="evidence" value="ECO:0007669"/>
    <property type="project" value="UniProtKB-KW"/>
</dbReference>
<protein>
    <recommendedName>
        <fullName evidence="5">Histone-lysine N-methyltransferase, H3 lysine-36 specific</fullName>
        <ecNumber evidence="4">2.1.1.359</ecNumber>
    </recommendedName>
    <alternativeName>
        <fullName evidence="14">SET domain-containing protein 2</fullName>
    </alternativeName>
</protein>
<dbReference type="SUPFAM" id="SSF82199">
    <property type="entry name" value="SET domain"/>
    <property type="match status" value="1"/>
</dbReference>
<evidence type="ECO:0000313" key="22">
    <source>
        <dbReference type="Proteomes" id="UP000235672"/>
    </source>
</evidence>
<evidence type="ECO:0000256" key="7">
    <source>
        <dbReference type="ARBA" id="ARBA00022491"/>
    </source>
</evidence>
<dbReference type="GO" id="GO:0005694">
    <property type="term" value="C:chromosome"/>
    <property type="evidence" value="ECO:0007669"/>
    <property type="project" value="UniProtKB-SubCell"/>
</dbReference>
<feature type="domain" description="SET" evidence="18">
    <location>
        <begin position="207"/>
        <end position="324"/>
    </location>
</feature>
<feature type="region of interest" description="Disordered" evidence="16">
    <location>
        <begin position="540"/>
        <end position="575"/>
    </location>
</feature>
<evidence type="ECO:0000259" key="18">
    <source>
        <dbReference type="PROSITE" id="PS50280"/>
    </source>
</evidence>
<evidence type="ECO:0000256" key="14">
    <source>
        <dbReference type="ARBA" id="ARBA00030091"/>
    </source>
</evidence>
<comment type="subcellular location">
    <subcellularLocation>
        <location evidence="3">Chromosome</location>
    </subcellularLocation>
    <subcellularLocation>
        <location evidence="2">Nucleus</location>
    </subcellularLocation>
</comment>
<organism evidence="21 22">
    <name type="scientific">Hyaloscypha hepaticicola</name>
    <dbReference type="NCBI Taxonomy" id="2082293"/>
    <lineage>
        <taxon>Eukaryota</taxon>
        <taxon>Fungi</taxon>
        <taxon>Dikarya</taxon>
        <taxon>Ascomycota</taxon>
        <taxon>Pezizomycotina</taxon>
        <taxon>Leotiomycetes</taxon>
        <taxon>Helotiales</taxon>
        <taxon>Hyaloscyphaceae</taxon>
        <taxon>Hyaloscypha</taxon>
    </lineage>
</organism>
<keyword evidence="6" id="KW-0158">Chromosome</keyword>
<keyword evidence="22" id="KW-1185">Reference proteome</keyword>
<evidence type="ECO:0000256" key="9">
    <source>
        <dbReference type="ARBA" id="ARBA00022679"/>
    </source>
</evidence>